<dbReference type="OrthoDB" id="3361333at2759"/>
<organism evidence="13 14">
    <name type="scientific">Cutaneotrichosporon oleaginosum</name>
    <dbReference type="NCBI Taxonomy" id="879819"/>
    <lineage>
        <taxon>Eukaryota</taxon>
        <taxon>Fungi</taxon>
        <taxon>Dikarya</taxon>
        <taxon>Basidiomycota</taxon>
        <taxon>Agaricomycotina</taxon>
        <taxon>Tremellomycetes</taxon>
        <taxon>Trichosporonales</taxon>
        <taxon>Trichosporonaceae</taxon>
        <taxon>Cutaneotrichosporon</taxon>
    </lineage>
</organism>
<dbReference type="PANTHER" id="PTHR28262">
    <property type="entry name" value="DASH COMPLEX SUBUNIT SPC19"/>
    <property type="match status" value="1"/>
</dbReference>
<keyword evidence="14" id="KW-1185">Reference proteome</keyword>
<proteinExistence type="inferred from homology"/>
<accession>A0A0J0XNL4</accession>
<keyword evidence="7" id="KW-0963">Cytoplasm</keyword>
<dbReference type="AlphaFoldDB" id="A0A0J0XNL4"/>
<evidence type="ECO:0000256" key="10">
    <source>
        <dbReference type="ARBA" id="ARBA00023242"/>
    </source>
</evidence>
<comment type="similarity">
    <text evidence="4">Belongs to the DASH complex SPC19 family.</text>
</comment>
<evidence type="ECO:0000256" key="2">
    <source>
        <dbReference type="ARBA" id="ARBA00004186"/>
    </source>
</evidence>
<keyword evidence="8" id="KW-0995">Kinetochore</keyword>
<evidence type="ECO:0000313" key="14">
    <source>
        <dbReference type="Proteomes" id="UP000053611"/>
    </source>
</evidence>
<dbReference type="PANTHER" id="PTHR28262:SF1">
    <property type="entry name" value="DASH COMPLEX SUBUNIT SPC19"/>
    <property type="match status" value="1"/>
</dbReference>
<reference evidence="13 14" key="1">
    <citation type="submission" date="2015-03" db="EMBL/GenBank/DDBJ databases">
        <title>Genomics and transcriptomics of the oil-accumulating basidiomycete yeast T. oleaginosus allow insights into substrate utilization and the diverse evolutionary trajectories of mating systems in fungi.</title>
        <authorList>
            <consortium name="DOE Joint Genome Institute"/>
            <person name="Kourist R."/>
            <person name="Kracht O."/>
            <person name="Bracharz F."/>
            <person name="Lipzen A."/>
            <person name="Nolan M."/>
            <person name="Ohm R."/>
            <person name="Grigoriev I."/>
            <person name="Sun S."/>
            <person name="Heitman J."/>
            <person name="Bruck T."/>
            <person name="Nowrousian M."/>
        </authorList>
    </citation>
    <scope>NUCLEOTIDE SEQUENCE [LARGE SCALE GENOMIC DNA]</scope>
    <source>
        <strain evidence="13 14">IBC0246</strain>
    </source>
</reference>
<dbReference type="EMBL" id="KQ087203">
    <property type="protein sequence ID" value="KLT42668.1"/>
    <property type="molecule type" value="Genomic_DNA"/>
</dbReference>
<dbReference type="STRING" id="879819.A0A0J0XNL4"/>
<keyword evidence="6" id="KW-0158">Chromosome</keyword>
<dbReference type="RefSeq" id="XP_018279159.1">
    <property type="nucleotide sequence ID" value="XM_018421354.1"/>
</dbReference>
<dbReference type="Pfam" id="PF08287">
    <property type="entry name" value="DASH_Spc19"/>
    <property type="match status" value="1"/>
</dbReference>
<evidence type="ECO:0000313" key="13">
    <source>
        <dbReference type="EMBL" id="KLT42668.1"/>
    </source>
</evidence>
<evidence type="ECO:0000256" key="1">
    <source>
        <dbReference type="ARBA" id="ARBA00004123"/>
    </source>
</evidence>
<dbReference type="Proteomes" id="UP000053611">
    <property type="component" value="Unassembled WGS sequence"/>
</dbReference>
<evidence type="ECO:0000256" key="11">
    <source>
        <dbReference type="ARBA" id="ARBA00023328"/>
    </source>
</evidence>
<dbReference type="InterPro" id="IPR013251">
    <property type="entry name" value="DASH_Spc19"/>
</dbReference>
<comment type="subcellular location">
    <subcellularLocation>
        <location evidence="3">Chromosome</location>
        <location evidence="3">Centromere</location>
        <location evidence="3">Kinetochore</location>
    </subcellularLocation>
    <subcellularLocation>
        <location evidence="2">Cytoplasm</location>
        <location evidence="2">Cytoskeleton</location>
        <location evidence="2">Spindle</location>
    </subcellularLocation>
    <subcellularLocation>
        <location evidence="1">Nucleus</location>
    </subcellularLocation>
</comment>
<keyword evidence="10" id="KW-0539">Nucleus</keyword>
<keyword evidence="11" id="KW-0137">Centromere</keyword>
<dbReference type="GO" id="GO:0005876">
    <property type="term" value="C:spindle microtubule"/>
    <property type="evidence" value="ECO:0007669"/>
    <property type="project" value="InterPro"/>
</dbReference>
<name>A0A0J0XNL4_9TREE</name>
<keyword evidence="9" id="KW-0206">Cytoskeleton</keyword>
<evidence type="ECO:0000256" key="6">
    <source>
        <dbReference type="ARBA" id="ARBA00022454"/>
    </source>
</evidence>
<evidence type="ECO:0000256" key="5">
    <source>
        <dbReference type="ARBA" id="ARBA00016329"/>
    </source>
</evidence>
<evidence type="ECO:0000256" key="9">
    <source>
        <dbReference type="ARBA" id="ARBA00023212"/>
    </source>
</evidence>
<dbReference type="GO" id="GO:0042729">
    <property type="term" value="C:DASH complex"/>
    <property type="evidence" value="ECO:0007669"/>
    <property type="project" value="InterPro"/>
</dbReference>
<protein>
    <recommendedName>
        <fullName evidence="5">DASH complex subunit SPC19</fullName>
    </recommendedName>
    <alternativeName>
        <fullName evidence="12">Outer kinetochore protein SPC19</fullName>
    </alternativeName>
</protein>
<evidence type="ECO:0000256" key="7">
    <source>
        <dbReference type="ARBA" id="ARBA00022490"/>
    </source>
</evidence>
<sequence>MSRQSYYRQSALPSLAARPSRMRESMVVDVVSPLDACVNAASACVETLGSVTAKLEPGVRDMGRLKKVLRAQHHYLVLPAPEVQRRRTEYAAAIEKQLEPLLSRSAQLLEVEDAHIQRLEGRLAEIQGSSRAVEPKNVPRRECALDGIDMRDKGLSIAQRRKIGALKNRRQKLLEEQKRLMGEAGGALA</sequence>
<dbReference type="GO" id="GO:0008608">
    <property type="term" value="P:attachment of spindle microtubules to kinetochore"/>
    <property type="evidence" value="ECO:0007669"/>
    <property type="project" value="InterPro"/>
</dbReference>
<dbReference type="GeneID" id="28981957"/>
<gene>
    <name evidence="13" type="ORF">CC85DRAFT_274145</name>
</gene>
<evidence type="ECO:0000256" key="4">
    <source>
        <dbReference type="ARBA" id="ARBA00008952"/>
    </source>
</evidence>
<evidence type="ECO:0000256" key="8">
    <source>
        <dbReference type="ARBA" id="ARBA00022838"/>
    </source>
</evidence>
<evidence type="ECO:0000256" key="3">
    <source>
        <dbReference type="ARBA" id="ARBA00004629"/>
    </source>
</evidence>
<evidence type="ECO:0000256" key="12">
    <source>
        <dbReference type="ARBA" id="ARBA00032583"/>
    </source>
</evidence>